<evidence type="ECO:0000259" key="3">
    <source>
        <dbReference type="Pfam" id="PF01494"/>
    </source>
</evidence>
<keyword evidence="2" id="KW-0503">Monooxygenase</keyword>
<dbReference type="InterPro" id="IPR036188">
    <property type="entry name" value="FAD/NAD-bd_sf"/>
</dbReference>
<dbReference type="KEGG" id="slia:HA039_14210"/>
<dbReference type="InterPro" id="IPR002938">
    <property type="entry name" value="FAD-bd"/>
</dbReference>
<dbReference type="InterPro" id="IPR050493">
    <property type="entry name" value="FAD-dep_Monooxygenase_BioMet"/>
</dbReference>
<evidence type="ECO:0000313" key="4">
    <source>
        <dbReference type="EMBL" id="QIQ03338.1"/>
    </source>
</evidence>
<gene>
    <name evidence="4" type="ORF">HA039_14210</name>
</gene>
<accession>A0A6G9GYI6</accession>
<protein>
    <submittedName>
        <fullName evidence="4">NAD(P)-binding protein</fullName>
    </submittedName>
</protein>
<proteinExistence type="predicted"/>
<feature type="domain" description="FAD-binding" evidence="3">
    <location>
        <begin position="6"/>
        <end position="162"/>
    </location>
</feature>
<dbReference type="PRINTS" id="PR00420">
    <property type="entry name" value="RNGMNOXGNASE"/>
</dbReference>
<keyword evidence="1" id="KW-0560">Oxidoreductase</keyword>
<dbReference type="Pfam" id="PF01494">
    <property type="entry name" value="FAD_binding_3"/>
    <property type="match status" value="2"/>
</dbReference>
<dbReference type="GO" id="GO:0004497">
    <property type="term" value="F:monooxygenase activity"/>
    <property type="evidence" value="ECO:0007669"/>
    <property type="project" value="UniProtKB-KW"/>
</dbReference>
<dbReference type="PANTHER" id="PTHR13789:SF309">
    <property type="entry name" value="PUTATIVE (AFU_ORTHOLOGUE AFUA_6G14510)-RELATED"/>
    <property type="match status" value="1"/>
</dbReference>
<dbReference type="RefSeq" id="WP_167029007.1">
    <property type="nucleotide sequence ID" value="NZ_CP050177.1"/>
</dbReference>
<dbReference type="Proteomes" id="UP000501179">
    <property type="component" value="Chromosome"/>
</dbReference>
<dbReference type="EMBL" id="CP050177">
    <property type="protein sequence ID" value="QIQ03338.1"/>
    <property type="molecule type" value="Genomic_DNA"/>
</dbReference>
<organism evidence="4 5">
    <name type="scientific">Streptomyces liangshanensis</name>
    <dbReference type="NCBI Taxonomy" id="2717324"/>
    <lineage>
        <taxon>Bacteria</taxon>
        <taxon>Bacillati</taxon>
        <taxon>Actinomycetota</taxon>
        <taxon>Actinomycetes</taxon>
        <taxon>Kitasatosporales</taxon>
        <taxon>Streptomycetaceae</taxon>
        <taxon>Streptomyces</taxon>
    </lineage>
</organism>
<keyword evidence="5" id="KW-1185">Reference proteome</keyword>
<dbReference type="PANTHER" id="PTHR13789">
    <property type="entry name" value="MONOOXYGENASE"/>
    <property type="match status" value="1"/>
</dbReference>
<sequence length="379" mass="39976">MKQPRTLVVGAGIAGLALARALRDQGLDADVVERDPDWRTTGAGLYLPANAVRALERLGLGTELARRAHPITRQRMLDHRGRALADFPVSAIWGDVGGCLAISRADLHDLLRAAVGGSSVRLGKGVASVDDGGTVTFADGSSETYDVVVGADGVGSAVRATAFQGAEPRFLGQICWRFVAREDPAAPPITDWTARLGSGGRTFLTVPLGGGLLYCYADVNSAEPVAPEGDWRALFADFAGPVPYLLEQGADAYFAALSEIDDTDWVRPHAVLVGDAAHACSPSMAQGGAMALEDVLVLAELLGEAAARAGTGEGADGTDFAAVLAAYQARRAERVRWVLSQNQRRDKARNLPTPLRNLTLRVAGERLFKANHAPLHAEA</sequence>
<name>A0A6G9GYI6_9ACTN</name>
<evidence type="ECO:0000256" key="1">
    <source>
        <dbReference type="ARBA" id="ARBA00023002"/>
    </source>
</evidence>
<evidence type="ECO:0000256" key="2">
    <source>
        <dbReference type="ARBA" id="ARBA00023033"/>
    </source>
</evidence>
<dbReference type="AlphaFoldDB" id="A0A6G9GYI6"/>
<dbReference type="GO" id="GO:0071949">
    <property type="term" value="F:FAD binding"/>
    <property type="evidence" value="ECO:0007669"/>
    <property type="project" value="InterPro"/>
</dbReference>
<reference evidence="4 5" key="1">
    <citation type="submission" date="2020-03" db="EMBL/GenBank/DDBJ databases">
        <title>A novel species.</title>
        <authorList>
            <person name="Gao J."/>
        </authorList>
    </citation>
    <scope>NUCLEOTIDE SEQUENCE [LARGE SCALE GENOMIC DNA]</scope>
    <source>
        <strain evidence="4 5">QMT-12</strain>
    </source>
</reference>
<dbReference type="Gene3D" id="3.50.50.60">
    <property type="entry name" value="FAD/NAD(P)-binding domain"/>
    <property type="match status" value="1"/>
</dbReference>
<dbReference type="SUPFAM" id="SSF51905">
    <property type="entry name" value="FAD/NAD(P)-binding domain"/>
    <property type="match status" value="1"/>
</dbReference>
<feature type="domain" description="FAD-binding" evidence="3">
    <location>
        <begin position="270"/>
        <end position="336"/>
    </location>
</feature>
<evidence type="ECO:0000313" key="5">
    <source>
        <dbReference type="Proteomes" id="UP000501179"/>
    </source>
</evidence>